<dbReference type="EMBL" id="LSRX01000051">
    <property type="protein sequence ID" value="OLQ11940.1"/>
    <property type="molecule type" value="Genomic_DNA"/>
</dbReference>
<protein>
    <submittedName>
        <fullName evidence="4">Nitronate monooxygenase</fullName>
    </submittedName>
</protein>
<dbReference type="OrthoDB" id="412383at2759"/>
<dbReference type="SUPFAM" id="SSF51412">
    <property type="entry name" value="Inosine monophosphate dehydrogenase (IMPDH)"/>
    <property type="match status" value="1"/>
</dbReference>
<dbReference type="GO" id="GO:0018580">
    <property type="term" value="F:nitronate monooxygenase activity"/>
    <property type="evidence" value="ECO:0007669"/>
    <property type="project" value="InterPro"/>
</dbReference>
<evidence type="ECO:0000313" key="5">
    <source>
        <dbReference type="Proteomes" id="UP000186817"/>
    </source>
</evidence>
<dbReference type="CDD" id="cd04730">
    <property type="entry name" value="NPD_like"/>
    <property type="match status" value="1"/>
</dbReference>
<dbReference type="InterPro" id="IPR004136">
    <property type="entry name" value="NMO"/>
</dbReference>
<name>A0A1Q9EWX3_SYMMI</name>
<evidence type="ECO:0000256" key="2">
    <source>
        <dbReference type="ARBA" id="ARBA00022643"/>
    </source>
</evidence>
<dbReference type="Pfam" id="PF03060">
    <property type="entry name" value="NMO"/>
    <property type="match status" value="1"/>
</dbReference>
<organism evidence="4 5">
    <name type="scientific">Symbiodinium microadriaticum</name>
    <name type="common">Dinoflagellate</name>
    <name type="synonym">Zooxanthella microadriatica</name>
    <dbReference type="NCBI Taxonomy" id="2951"/>
    <lineage>
        <taxon>Eukaryota</taxon>
        <taxon>Sar</taxon>
        <taxon>Alveolata</taxon>
        <taxon>Dinophyceae</taxon>
        <taxon>Suessiales</taxon>
        <taxon>Symbiodiniaceae</taxon>
        <taxon>Symbiodinium</taxon>
    </lineage>
</organism>
<sequence>MPLKTALTEMLGIEHPIIQGGMQYVGYAEMASAVSNAGGLGILTGLTQPNPEALRAEIRRCRTMTDKPFGVNLTILPALIPADYDAFARVVAEEKVTMVELAAGSPKKYTPMWKAAGVKVLHKSATIRHALKALHRDKFCLMVADVRYLRGFRACAPQFDDPSEFESFRAQPATDPKDGRVQTLANWICRDTDKDTILCMTFEFTPPVDESIAANGVRAVEPCDMSETDRIGNDGYGMQTIVVDVITKQRRHLRANEITVDAFPVYSGYLLVIFHRLWGHSGGEPGNVDPQVVTVLPTPEESEGGADGPPLDEAALLPLSLTAKSGSRTSSKAVYQHVPGAAWPLKFLGAGSALAAFGNGTEEWIETNRAQSHEKATAAAAVDLGVRLPAFASRGIADGPTRVVVGSVMRAAIAGHRADERGINGKLRALPKRQAVADDLDAPRIVDRHIND</sequence>
<keyword evidence="4" id="KW-0503">Monooxygenase</keyword>
<reference evidence="4 5" key="1">
    <citation type="submission" date="2016-02" db="EMBL/GenBank/DDBJ databases">
        <title>Genome analysis of coral dinoflagellate symbionts highlights evolutionary adaptations to a symbiotic lifestyle.</title>
        <authorList>
            <person name="Aranda M."/>
            <person name="Li Y."/>
            <person name="Liew Y.J."/>
            <person name="Baumgarten S."/>
            <person name="Simakov O."/>
            <person name="Wilson M."/>
            <person name="Piel J."/>
            <person name="Ashoor H."/>
            <person name="Bougouffa S."/>
            <person name="Bajic V.B."/>
            <person name="Ryu T."/>
            <person name="Ravasi T."/>
            <person name="Bayer T."/>
            <person name="Micklem G."/>
            <person name="Kim H."/>
            <person name="Bhak J."/>
            <person name="Lajeunesse T.C."/>
            <person name="Voolstra C.R."/>
        </authorList>
    </citation>
    <scope>NUCLEOTIDE SEQUENCE [LARGE SCALE GENOMIC DNA]</scope>
    <source>
        <strain evidence="4 5">CCMP2467</strain>
    </source>
</reference>
<keyword evidence="3" id="KW-0560">Oxidoreductase</keyword>
<dbReference type="Proteomes" id="UP000186817">
    <property type="component" value="Unassembled WGS sequence"/>
</dbReference>
<gene>
    <name evidence="4" type="ORF">AK812_SmicGene4196</name>
</gene>
<keyword evidence="1" id="KW-0285">Flavoprotein</keyword>
<evidence type="ECO:0000256" key="3">
    <source>
        <dbReference type="ARBA" id="ARBA00023002"/>
    </source>
</evidence>
<dbReference type="PANTHER" id="PTHR32332">
    <property type="entry name" value="2-NITROPROPANE DIOXYGENASE"/>
    <property type="match status" value="1"/>
</dbReference>
<comment type="caution">
    <text evidence="4">The sequence shown here is derived from an EMBL/GenBank/DDBJ whole genome shotgun (WGS) entry which is preliminary data.</text>
</comment>
<dbReference type="Gene3D" id="3.20.20.70">
    <property type="entry name" value="Aldolase class I"/>
    <property type="match status" value="1"/>
</dbReference>
<evidence type="ECO:0000256" key="1">
    <source>
        <dbReference type="ARBA" id="ARBA00022630"/>
    </source>
</evidence>
<accession>A0A1Q9EWX3</accession>
<keyword evidence="5" id="KW-1185">Reference proteome</keyword>
<proteinExistence type="predicted"/>
<dbReference type="InterPro" id="IPR013785">
    <property type="entry name" value="Aldolase_TIM"/>
</dbReference>
<keyword evidence="2" id="KW-0288">FMN</keyword>
<dbReference type="PANTHER" id="PTHR32332:SF20">
    <property type="entry name" value="2-NITROPROPANE DIOXYGENASE-LIKE PROTEIN"/>
    <property type="match status" value="1"/>
</dbReference>
<evidence type="ECO:0000313" key="4">
    <source>
        <dbReference type="EMBL" id="OLQ11940.1"/>
    </source>
</evidence>
<dbReference type="AlphaFoldDB" id="A0A1Q9EWX3"/>